<evidence type="ECO:0000256" key="1">
    <source>
        <dbReference type="ARBA" id="ARBA00006484"/>
    </source>
</evidence>
<keyword evidence="3" id="KW-0175">Coiled coil</keyword>
<keyword evidence="2" id="KW-0560">Oxidoreductase</keyword>
<evidence type="ECO:0000313" key="4">
    <source>
        <dbReference type="EMBL" id="CAG5108254.1"/>
    </source>
</evidence>
<dbReference type="PRINTS" id="PR00081">
    <property type="entry name" value="GDHRDH"/>
</dbReference>
<protein>
    <submittedName>
        <fullName evidence="4">Oidioi.mRNA.OKI2018_I69.chr1.g3708.t1.cds</fullName>
    </submittedName>
</protein>
<name>A0ABN7SZA5_OIKDI</name>
<evidence type="ECO:0000313" key="5">
    <source>
        <dbReference type="Proteomes" id="UP001158576"/>
    </source>
</evidence>
<dbReference type="EMBL" id="OU015566">
    <property type="protein sequence ID" value="CAG5108254.1"/>
    <property type="molecule type" value="Genomic_DNA"/>
</dbReference>
<dbReference type="Pfam" id="PF00106">
    <property type="entry name" value="adh_short"/>
    <property type="match status" value="1"/>
</dbReference>
<dbReference type="InterPro" id="IPR036291">
    <property type="entry name" value="NAD(P)-bd_dom_sf"/>
</dbReference>
<keyword evidence="5" id="KW-1185">Reference proteome</keyword>
<dbReference type="SUPFAM" id="SSF51735">
    <property type="entry name" value="NAD(P)-binding Rossmann-fold domains"/>
    <property type="match status" value="1"/>
</dbReference>
<evidence type="ECO:0000256" key="2">
    <source>
        <dbReference type="ARBA" id="ARBA00023002"/>
    </source>
</evidence>
<comment type="similarity">
    <text evidence="1">Belongs to the short-chain dehydrogenases/reductases (SDR) family.</text>
</comment>
<accession>A0ABN7SZA5</accession>
<reference evidence="4 5" key="1">
    <citation type="submission" date="2021-04" db="EMBL/GenBank/DDBJ databases">
        <authorList>
            <person name="Bliznina A."/>
        </authorList>
    </citation>
    <scope>NUCLEOTIDE SEQUENCE [LARGE SCALE GENOMIC DNA]</scope>
</reference>
<evidence type="ECO:0000256" key="3">
    <source>
        <dbReference type="SAM" id="Coils"/>
    </source>
</evidence>
<dbReference type="Proteomes" id="UP001158576">
    <property type="component" value="Chromosome 1"/>
</dbReference>
<dbReference type="PANTHER" id="PTHR24320">
    <property type="entry name" value="RETINOL DEHYDROGENASE"/>
    <property type="match status" value="1"/>
</dbReference>
<proteinExistence type="inferred from homology"/>
<organism evidence="4 5">
    <name type="scientific">Oikopleura dioica</name>
    <name type="common">Tunicate</name>
    <dbReference type="NCBI Taxonomy" id="34765"/>
    <lineage>
        <taxon>Eukaryota</taxon>
        <taxon>Metazoa</taxon>
        <taxon>Chordata</taxon>
        <taxon>Tunicata</taxon>
        <taxon>Appendicularia</taxon>
        <taxon>Copelata</taxon>
        <taxon>Oikopleuridae</taxon>
        <taxon>Oikopleura</taxon>
    </lineage>
</organism>
<sequence length="332" mass="37121">MNCCTSYYDRKRKNRLDGKTVAITGATDGIGLATALECAHRGAHLILLSRNQEKMERAKKMIEQEVNDSEIDLVKLDLSDVDSVKNAAKNLIKGGFRINILVLNAGLAHYKPELLYGINSGSDLKIQFSSLILSKIFKVINHFSHFLLLHLLLDHLVGSESEPARVVALSSEAHTLANGSGKFWQKYASEEIATKELGTGSDISGAYAESKLANILHMKSMAEHHPHINFVSVHPGVVNTSFADKWKSGIENKCYLCFVRTLSFSWKPCIKTPYQGCQTSIYCICSKDIVQGQYYSDNKPKRIRIRGSKDLNLIKNQLYELSMDFVQSCMNK</sequence>
<dbReference type="PANTHER" id="PTHR24320:SF148">
    <property type="entry name" value="NAD(P)-BINDING ROSSMANN-FOLD SUPERFAMILY PROTEIN"/>
    <property type="match status" value="1"/>
</dbReference>
<feature type="coiled-coil region" evidence="3">
    <location>
        <begin position="45"/>
        <end position="72"/>
    </location>
</feature>
<dbReference type="InterPro" id="IPR002347">
    <property type="entry name" value="SDR_fam"/>
</dbReference>
<dbReference type="Gene3D" id="3.40.50.720">
    <property type="entry name" value="NAD(P)-binding Rossmann-like Domain"/>
    <property type="match status" value="1"/>
</dbReference>
<gene>
    <name evidence="4" type="ORF">OKIOD_LOCUS12473</name>
</gene>